<dbReference type="EMBL" id="LN879502">
    <property type="protein sequence ID" value="CUI17455.1"/>
    <property type="molecule type" value="Genomic_DNA"/>
</dbReference>
<dbReference type="AlphaFoldDB" id="A0A0U5JGC5"/>
<sequence length="129" mass="15100">MKLVLNPFKGKFTYQFKKESNVQYKWIGFMTLLLPMMGGAQDSVSQQTSQQLGEIEQKLTILKKKMHEMQVKELNDEVEGQGYMIADWQAYSREVQEIKDLKEQERQLKAHIDHLERRKAALLKQGNGQ</sequence>
<accession>A0A0U5JGC5</accession>
<dbReference type="Proteomes" id="UP000069902">
    <property type="component" value="Chromosome cPNK"/>
</dbReference>
<dbReference type="KEGG" id="pnl:PNK_1849"/>
<evidence type="ECO:0000313" key="2">
    <source>
        <dbReference type="EMBL" id="CUI17455.1"/>
    </source>
</evidence>
<feature type="coiled-coil region" evidence="1">
    <location>
        <begin position="45"/>
        <end position="125"/>
    </location>
</feature>
<keyword evidence="1" id="KW-0175">Coiled coil</keyword>
<dbReference type="PATRIC" id="fig|389348.3.peg.2076"/>
<reference evidence="3" key="1">
    <citation type="submission" date="2015-09" db="EMBL/GenBank/DDBJ databases">
        <authorList>
            <person name="Bertelli C."/>
        </authorList>
    </citation>
    <scope>NUCLEOTIDE SEQUENCE [LARGE SCALE GENOMIC DNA]</scope>
    <source>
        <strain evidence="3">KNic</strain>
    </source>
</reference>
<dbReference type="STRING" id="389348.PNK_1849"/>
<keyword evidence="3" id="KW-1185">Reference proteome</keyword>
<evidence type="ECO:0000256" key="1">
    <source>
        <dbReference type="SAM" id="Coils"/>
    </source>
</evidence>
<protein>
    <submittedName>
        <fullName evidence="2">Uncharacterized protein</fullName>
    </submittedName>
</protein>
<name>A0A0U5JGC5_9BACT</name>
<evidence type="ECO:0000313" key="3">
    <source>
        <dbReference type="Proteomes" id="UP000069902"/>
    </source>
</evidence>
<dbReference type="InParanoid" id="A0A0U5JGC5"/>
<proteinExistence type="predicted"/>
<organism evidence="2 3">
    <name type="scientific">Candidatus Protochlamydia naegleriophila</name>
    <dbReference type="NCBI Taxonomy" id="389348"/>
    <lineage>
        <taxon>Bacteria</taxon>
        <taxon>Pseudomonadati</taxon>
        <taxon>Chlamydiota</taxon>
        <taxon>Chlamydiia</taxon>
        <taxon>Parachlamydiales</taxon>
        <taxon>Parachlamydiaceae</taxon>
        <taxon>Candidatus Protochlamydia</taxon>
    </lineage>
</organism>
<gene>
    <name evidence="2" type="ORF">PNK_1849</name>
</gene>